<comment type="subcellular location">
    <subcellularLocation>
        <location evidence="1">Cell membrane</location>
        <topology evidence="1">Multi-pass membrane protein</topology>
    </subcellularLocation>
</comment>
<keyword evidence="3 6" id="KW-0812">Transmembrane</keyword>
<evidence type="ECO:0000256" key="6">
    <source>
        <dbReference type="SAM" id="Phobius"/>
    </source>
</evidence>
<dbReference type="AlphaFoldDB" id="A0A934P9W1"/>
<dbReference type="EMBL" id="JAENBP010000003">
    <property type="protein sequence ID" value="MBJ8349720.1"/>
    <property type="molecule type" value="Genomic_DNA"/>
</dbReference>
<keyword evidence="5 6" id="KW-0472">Membrane</keyword>
<comment type="caution">
    <text evidence="8">The sequence shown here is derived from an EMBL/GenBank/DDBJ whole genome shotgun (WGS) entry which is preliminary data.</text>
</comment>
<keyword evidence="9" id="KW-1185">Reference proteome</keyword>
<feature type="transmembrane region" description="Helical" evidence="6">
    <location>
        <begin position="278"/>
        <end position="294"/>
    </location>
</feature>
<dbReference type="PANTHER" id="PTHR23530">
    <property type="entry name" value="TRANSPORT PROTEIN-RELATED"/>
    <property type="match status" value="1"/>
</dbReference>
<feature type="transmembrane region" description="Helical" evidence="6">
    <location>
        <begin position="12"/>
        <end position="31"/>
    </location>
</feature>
<name>A0A934P9W1_9STRE</name>
<feature type="domain" description="Major facilitator superfamily (MFS) profile" evidence="7">
    <location>
        <begin position="1"/>
        <end position="389"/>
    </location>
</feature>
<feature type="transmembrane region" description="Helical" evidence="6">
    <location>
        <begin position="363"/>
        <end position="383"/>
    </location>
</feature>
<dbReference type="PROSITE" id="PS50850">
    <property type="entry name" value="MFS"/>
    <property type="match status" value="1"/>
</dbReference>
<feature type="transmembrane region" description="Helical" evidence="6">
    <location>
        <begin position="94"/>
        <end position="111"/>
    </location>
</feature>
<evidence type="ECO:0000256" key="1">
    <source>
        <dbReference type="ARBA" id="ARBA00004651"/>
    </source>
</evidence>
<dbReference type="InterPro" id="IPR053160">
    <property type="entry name" value="MFS_DHA3_Transporter"/>
</dbReference>
<dbReference type="GO" id="GO:0022857">
    <property type="term" value="F:transmembrane transporter activity"/>
    <property type="evidence" value="ECO:0007669"/>
    <property type="project" value="InterPro"/>
</dbReference>
<dbReference type="Pfam" id="PF07690">
    <property type="entry name" value="MFS_1"/>
    <property type="match status" value="1"/>
</dbReference>
<organism evidence="8 9">
    <name type="scientific">Streptococcus zalophi</name>
    <dbReference type="NCBI Taxonomy" id="640031"/>
    <lineage>
        <taxon>Bacteria</taxon>
        <taxon>Bacillati</taxon>
        <taxon>Bacillota</taxon>
        <taxon>Bacilli</taxon>
        <taxon>Lactobacillales</taxon>
        <taxon>Streptococcaceae</taxon>
        <taxon>Streptococcus</taxon>
    </lineage>
</organism>
<dbReference type="InterPro" id="IPR036259">
    <property type="entry name" value="MFS_trans_sf"/>
</dbReference>
<evidence type="ECO:0000256" key="4">
    <source>
        <dbReference type="ARBA" id="ARBA00022989"/>
    </source>
</evidence>
<proteinExistence type="predicted"/>
<dbReference type="Gene3D" id="1.20.1250.20">
    <property type="entry name" value="MFS general substrate transporter like domains"/>
    <property type="match status" value="1"/>
</dbReference>
<gene>
    <name evidence="8" type="ORF">JHK64_03610</name>
</gene>
<keyword evidence="2" id="KW-0813">Transport</keyword>
<evidence type="ECO:0000259" key="7">
    <source>
        <dbReference type="PROSITE" id="PS50850"/>
    </source>
</evidence>
<dbReference type="SUPFAM" id="SSF103473">
    <property type="entry name" value="MFS general substrate transporter"/>
    <property type="match status" value="1"/>
</dbReference>
<protein>
    <submittedName>
        <fullName evidence="8">MFS transporter</fullName>
    </submittedName>
</protein>
<dbReference type="RefSeq" id="WP_199567643.1">
    <property type="nucleotide sequence ID" value="NZ_JAENBP010000003.1"/>
</dbReference>
<dbReference type="GO" id="GO:0005886">
    <property type="term" value="C:plasma membrane"/>
    <property type="evidence" value="ECO:0007669"/>
    <property type="project" value="UniProtKB-SubCell"/>
</dbReference>
<keyword evidence="4 6" id="KW-1133">Transmembrane helix</keyword>
<sequence length="396" mass="44864">MYQKKYRRNISLLGGLDFLSFFGITTFWVLFLSQNGMSLLEVGLLESLFHGTSILFEIPSGMLADRFTYKTNLYISRVMTILSSLLMILGQGHFWIYAIAMILTALGYNFSSGTDSAMLFESAKEAGLESRYLKITSVIAGFVEAGLALGSVMASFFVHGLLHYTYYIMIVLSLIGIGLIYLMKEPQLKAKEGEQTTLKSIVFVVSKEFKEKPGLLFWMISFQFVASIMCMFYFYYQNELPDLTVWQISFIMLLGSVINVLAVWLASRIGEKWHSRRIFPILVFLTGLSFVFAITGNIIFYALIYLFSNGLYALFLPIFNNDLQHNLPSEVRATLLSVNAMCFSLSMIIVFPFTGWLIDNCGFARTFILLGLLLVLLAPILYFKNRDVIISDDVSE</sequence>
<feature type="transmembrane region" description="Helical" evidence="6">
    <location>
        <begin position="164"/>
        <end position="182"/>
    </location>
</feature>
<evidence type="ECO:0000256" key="5">
    <source>
        <dbReference type="ARBA" id="ARBA00023136"/>
    </source>
</evidence>
<dbReference type="InterPro" id="IPR011701">
    <property type="entry name" value="MFS"/>
</dbReference>
<dbReference type="Proteomes" id="UP000644875">
    <property type="component" value="Unassembled WGS sequence"/>
</dbReference>
<feature type="transmembrane region" description="Helical" evidence="6">
    <location>
        <begin position="331"/>
        <end position="351"/>
    </location>
</feature>
<evidence type="ECO:0000256" key="3">
    <source>
        <dbReference type="ARBA" id="ARBA00022692"/>
    </source>
</evidence>
<evidence type="ECO:0000313" key="9">
    <source>
        <dbReference type="Proteomes" id="UP000644875"/>
    </source>
</evidence>
<reference evidence="8 9" key="1">
    <citation type="journal article" date="2021" name="Int. J. Syst. Evol. Microbiol.">
        <title>Streptococcus vicugnae sp. nov., isolated from faeces of alpacas (Vicugna pacos) and cattle (Bos taurus), Streptococcus zalophi sp. nov., and Streptococcus pacificus sp. nov., isolated from respiratory tract of California sea lions (Zalophus californianus).</title>
        <authorList>
            <person name="Volokhov D.V."/>
            <person name="Zagorodnyaya T.A."/>
            <person name="Shen Z."/>
            <person name="Blom J."/>
            <person name="Furtak V.A."/>
            <person name="Eisenberg T."/>
            <person name="Fan P."/>
            <person name="Jeong K.C."/>
            <person name="Gao Y."/>
            <person name="Zhang S."/>
            <person name="Amselle M."/>
        </authorList>
    </citation>
    <scope>NUCLEOTIDE SEQUENCE [LARGE SCALE GENOMIC DNA]</scope>
    <source>
        <strain evidence="9">CSL7508-lung</strain>
    </source>
</reference>
<accession>A0A934P9W1</accession>
<dbReference type="PANTHER" id="PTHR23530:SF1">
    <property type="entry name" value="PERMEASE, MAJOR FACILITATOR SUPERFAMILY-RELATED"/>
    <property type="match status" value="1"/>
</dbReference>
<feature type="transmembrane region" description="Helical" evidence="6">
    <location>
        <begin position="248"/>
        <end position="266"/>
    </location>
</feature>
<evidence type="ECO:0000256" key="2">
    <source>
        <dbReference type="ARBA" id="ARBA00022448"/>
    </source>
</evidence>
<feature type="transmembrane region" description="Helical" evidence="6">
    <location>
        <begin position="300"/>
        <end position="319"/>
    </location>
</feature>
<dbReference type="InterPro" id="IPR020846">
    <property type="entry name" value="MFS_dom"/>
</dbReference>
<feature type="transmembrane region" description="Helical" evidence="6">
    <location>
        <begin position="37"/>
        <end position="59"/>
    </location>
</feature>
<evidence type="ECO:0000313" key="8">
    <source>
        <dbReference type="EMBL" id="MBJ8349720.1"/>
    </source>
</evidence>
<feature type="transmembrane region" description="Helical" evidence="6">
    <location>
        <begin position="215"/>
        <end position="236"/>
    </location>
</feature>